<feature type="region of interest" description="Disordered" evidence="2">
    <location>
        <begin position="62"/>
        <end position="89"/>
    </location>
</feature>
<comment type="subcellular location">
    <subcellularLocation>
        <location evidence="1">Virion</location>
    </subcellularLocation>
</comment>
<dbReference type="InterPro" id="IPR024455">
    <property type="entry name" value="Phage_capsid"/>
</dbReference>
<feature type="compositionally biased region" description="Basic and acidic residues" evidence="2">
    <location>
        <begin position="75"/>
        <end position="87"/>
    </location>
</feature>
<evidence type="ECO:0000256" key="2">
    <source>
        <dbReference type="SAM" id="MobiDB-lite"/>
    </source>
</evidence>
<evidence type="ECO:0000313" key="4">
    <source>
        <dbReference type="EMBL" id="RUM06810.1"/>
    </source>
</evidence>
<dbReference type="NCBIfam" id="TIGR01554">
    <property type="entry name" value="major_cap_HK97"/>
    <property type="match status" value="1"/>
</dbReference>
<name>A0A3S0QM17_9HYPH</name>
<dbReference type="SUPFAM" id="SSF56563">
    <property type="entry name" value="Major capsid protein gp5"/>
    <property type="match status" value="1"/>
</dbReference>
<accession>A0A3S0QM17</accession>
<organism evidence="4 5">
    <name type="scientific">Rhizobium chutanense</name>
    <dbReference type="NCBI Taxonomy" id="2035448"/>
    <lineage>
        <taxon>Bacteria</taxon>
        <taxon>Pseudomonadati</taxon>
        <taxon>Pseudomonadota</taxon>
        <taxon>Alphaproteobacteria</taxon>
        <taxon>Hyphomicrobiales</taxon>
        <taxon>Rhizobiaceae</taxon>
        <taxon>Rhizobium/Agrobacterium group</taxon>
        <taxon>Rhizobium</taxon>
    </lineage>
</organism>
<dbReference type="OrthoDB" id="9786516at2"/>
<sequence length="445" mass="48778">MNIKVFRQRRADLVREAQAIFDLAAKENRNLTAEENTRDDAIGAELAELDANIERAERQMDRQRTIGGVQDGNENADRRGNGRDDGPRFASLGEQMMAVARADHPSYRSIDPRLIAAPSAGPTGMSEGIAADGGFLVQTDFANDLLQNTYEAGEIASRVNRIPIGANFSGIRMNGVDETSRANGSRWGGVQAFWTGEAQLKTASRPKFRQIKMDLDKLTGLCYATDELLQDSTALAAWLYQAFSDEFLFKIEDAIVNGSGAGMPLGFLNSGAVITVPKETGQLAATIVAENILNMWSRMPARSRKNAVWVVNQDVEPQLYQFNIKIKNVAGTENVGGIQAPQIMFTPAGQGGNQYATLMGRPVIPVEYAATLGTAGDIMLVDLSQYLAIDKGPMESASSIHVRFIYDETCFRFVYRFNGQPIWSVPMTPYKGTKTQSPFIALQTR</sequence>
<dbReference type="Pfam" id="PF05065">
    <property type="entry name" value="Phage_capsid"/>
    <property type="match status" value="1"/>
</dbReference>
<evidence type="ECO:0000313" key="5">
    <source>
        <dbReference type="Proteomes" id="UP000278081"/>
    </source>
</evidence>
<comment type="caution">
    <text evidence="4">The sequence shown here is derived from an EMBL/GenBank/DDBJ whole genome shotgun (WGS) entry which is preliminary data.</text>
</comment>
<feature type="domain" description="Phage capsid-like C-terminal" evidence="3">
    <location>
        <begin position="133"/>
        <end position="422"/>
    </location>
</feature>
<gene>
    <name evidence="4" type="ORF">EFR84_11475</name>
</gene>
<proteinExistence type="predicted"/>
<protein>
    <submittedName>
        <fullName evidence="4">Phage major capsid protein</fullName>
    </submittedName>
</protein>
<dbReference type="InterPro" id="IPR054612">
    <property type="entry name" value="Phage_capsid-like_C"/>
</dbReference>
<dbReference type="RefSeq" id="WP_126908983.1">
    <property type="nucleotide sequence ID" value="NZ_ML133755.1"/>
</dbReference>
<evidence type="ECO:0000259" key="3">
    <source>
        <dbReference type="Pfam" id="PF05065"/>
    </source>
</evidence>
<dbReference type="Proteomes" id="UP000278081">
    <property type="component" value="Unassembled WGS sequence"/>
</dbReference>
<reference evidence="4 5" key="1">
    <citation type="submission" date="2018-11" db="EMBL/GenBank/DDBJ databases">
        <title>Rhizobium chutanense sp. nov., isolated from root nodules of Phaseolus vulgaris in China.</title>
        <authorList>
            <person name="Huo Y."/>
        </authorList>
    </citation>
    <scope>NUCLEOTIDE SEQUENCE [LARGE SCALE GENOMIC DNA]</scope>
    <source>
        <strain evidence="4 5">C16</strain>
    </source>
</reference>
<dbReference type="AlphaFoldDB" id="A0A3S0QM17"/>
<dbReference type="EMBL" id="RJTJ01000008">
    <property type="protein sequence ID" value="RUM06810.1"/>
    <property type="molecule type" value="Genomic_DNA"/>
</dbReference>
<dbReference type="Gene3D" id="3.30.2400.10">
    <property type="entry name" value="Major capsid protein gp5"/>
    <property type="match status" value="1"/>
</dbReference>
<evidence type="ECO:0000256" key="1">
    <source>
        <dbReference type="ARBA" id="ARBA00004328"/>
    </source>
</evidence>